<gene>
    <name evidence="1" type="ORF">S01H4_51507</name>
</gene>
<protein>
    <submittedName>
        <fullName evidence="1">Uncharacterized protein</fullName>
    </submittedName>
</protein>
<comment type="caution">
    <text evidence="1">The sequence shown here is derived from an EMBL/GenBank/DDBJ whole genome shotgun (WGS) entry which is preliminary data.</text>
</comment>
<dbReference type="AlphaFoldDB" id="X1BW89"/>
<accession>X1BW89</accession>
<proteinExistence type="predicted"/>
<sequence length="56" mass="6188">MAFTCLKGYDNNGEPIYGEVEMRYFLANCPKINQLCSSTSGGYVAAVTVCNQRLFV</sequence>
<name>X1BW89_9ZZZZ</name>
<organism evidence="1">
    <name type="scientific">marine sediment metagenome</name>
    <dbReference type="NCBI Taxonomy" id="412755"/>
    <lineage>
        <taxon>unclassified sequences</taxon>
        <taxon>metagenomes</taxon>
        <taxon>ecological metagenomes</taxon>
    </lineage>
</organism>
<evidence type="ECO:0000313" key="1">
    <source>
        <dbReference type="EMBL" id="GAH00031.1"/>
    </source>
</evidence>
<dbReference type="EMBL" id="BART01029337">
    <property type="protein sequence ID" value="GAH00031.1"/>
    <property type="molecule type" value="Genomic_DNA"/>
</dbReference>
<reference evidence="1" key="1">
    <citation type="journal article" date="2014" name="Front. Microbiol.">
        <title>High frequency of phylogenetically diverse reductive dehalogenase-homologous genes in deep subseafloor sedimentary metagenomes.</title>
        <authorList>
            <person name="Kawai M."/>
            <person name="Futagami T."/>
            <person name="Toyoda A."/>
            <person name="Takaki Y."/>
            <person name="Nishi S."/>
            <person name="Hori S."/>
            <person name="Arai W."/>
            <person name="Tsubouchi T."/>
            <person name="Morono Y."/>
            <person name="Uchiyama I."/>
            <person name="Ito T."/>
            <person name="Fujiyama A."/>
            <person name="Inagaki F."/>
            <person name="Takami H."/>
        </authorList>
    </citation>
    <scope>NUCLEOTIDE SEQUENCE</scope>
    <source>
        <strain evidence="1">Expedition CK06-06</strain>
    </source>
</reference>